<dbReference type="AlphaFoldDB" id="A0A081C6I5"/>
<proteinExistence type="predicted"/>
<evidence type="ECO:0000313" key="1">
    <source>
        <dbReference type="EMBL" id="GAK60190.1"/>
    </source>
</evidence>
<dbReference type="SUPFAM" id="SSF52540">
    <property type="entry name" value="P-loop containing nucleoside triphosphate hydrolases"/>
    <property type="match status" value="1"/>
</dbReference>
<organism evidence="1">
    <name type="scientific">Vecturithrix granuli</name>
    <dbReference type="NCBI Taxonomy" id="1499967"/>
    <lineage>
        <taxon>Bacteria</taxon>
        <taxon>Candidatus Moduliflexota</taxon>
        <taxon>Candidatus Vecturitrichia</taxon>
        <taxon>Candidatus Vecturitrichales</taxon>
        <taxon>Candidatus Vecturitrichaceae</taxon>
        <taxon>Candidatus Vecturithrix</taxon>
    </lineage>
</organism>
<dbReference type="Gene3D" id="3.40.50.300">
    <property type="entry name" value="P-loop containing nucleotide triphosphate hydrolases"/>
    <property type="match status" value="1"/>
</dbReference>
<evidence type="ECO:0000313" key="2">
    <source>
        <dbReference type="Proteomes" id="UP000030661"/>
    </source>
</evidence>
<accession>A0A081C6I5</accession>
<sequence>MQRERYFNTAGPVNCTDHYCLPPLHRFNLEEILHLIRQKKYFVLHAPRQTGKTSCLLALMEYLNQQGEYNCLYINVEAAQAARERVADGMRAILSELADKAADYLDDGFLQECWRDILAQDGEFKAFQKALNLWSKQSQKPLVLLIDEVDALVGDTLISLLRQLRSGYTDRPTRFPQSVILCGVRDVRDYRIHSSREQMIITGGSACNIKAESLRLGDFSRSEMEQLYQCHTIATGQPFTPQALDLLWDLSEGQPWLVNALGYEVTFKMPANRDRAITITADMVQQAKEQIILRRETHIDQLVDKLQEERVRSVIEPILSGLAAPETIPIDDLGYVRDLGLIKTEGNIRIANRLYQEVIPRELTYTTQVTITHQTQWYIRPEDGSLDMPKLLTAFQDFFRKHSESWQERFQYKEAGPQLLMQAFLQRILNGGGRIEREYGLGTQRTDLLVVWPYQGGVQEVVIELKIRYGDLAKTIQEGLKQTWHYMDKCGANQGHVVIFDRSKTSVWEEKVFCRQEAYQGHSITVWGM</sequence>
<reference evidence="1" key="1">
    <citation type="journal article" date="2015" name="PeerJ">
        <title>First genomic representation of candidate bacterial phylum KSB3 points to enhanced environmental sensing as a trigger of wastewater bulking.</title>
        <authorList>
            <person name="Sekiguchi Y."/>
            <person name="Ohashi A."/>
            <person name="Parks D.H."/>
            <person name="Yamauchi T."/>
            <person name="Tyson G.W."/>
            <person name="Hugenholtz P."/>
        </authorList>
    </citation>
    <scope>NUCLEOTIDE SEQUENCE [LARGE SCALE GENOMIC DNA]</scope>
</reference>
<evidence type="ECO:0008006" key="3">
    <source>
        <dbReference type="Google" id="ProtNLM"/>
    </source>
</evidence>
<dbReference type="eggNOG" id="COG1672">
    <property type="taxonomic scope" value="Bacteria"/>
</dbReference>
<dbReference type="EMBL" id="DF820472">
    <property type="protein sequence ID" value="GAK60190.1"/>
    <property type="molecule type" value="Genomic_DNA"/>
</dbReference>
<dbReference type="HOGENOM" id="CLU_039401_0_0_0"/>
<dbReference type="Proteomes" id="UP000030661">
    <property type="component" value="Unassembled WGS sequence"/>
</dbReference>
<dbReference type="PANTHER" id="PTHR34301">
    <property type="entry name" value="DNA-BINDING PROTEIN-RELATED"/>
    <property type="match status" value="1"/>
</dbReference>
<keyword evidence="2" id="KW-1185">Reference proteome</keyword>
<gene>
    <name evidence="1" type="ORF">U27_00081</name>
</gene>
<protein>
    <recommendedName>
        <fullName evidence="3">AAA+ ATPase domain-containing protein</fullName>
    </recommendedName>
</protein>
<dbReference type="InterPro" id="IPR027417">
    <property type="entry name" value="P-loop_NTPase"/>
</dbReference>
<name>A0A081C6I5_VECG1</name>
<dbReference type="PANTHER" id="PTHR34301:SF8">
    <property type="entry name" value="ATPASE DOMAIN-CONTAINING PROTEIN"/>
    <property type="match status" value="1"/>
</dbReference>
<dbReference type="Pfam" id="PF14516">
    <property type="entry name" value="AAA_35"/>
    <property type="match status" value="1"/>
</dbReference>
<dbReference type="STRING" id="1499967.U27_00081"/>